<proteinExistence type="predicted"/>
<organism evidence="2 3">
    <name type="scientific">Actinophytocola oryzae</name>
    <dbReference type="NCBI Taxonomy" id="502181"/>
    <lineage>
        <taxon>Bacteria</taxon>
        <taxon>Bacillati</taxon>
        <taxon>Actinomycetota</taxon>
        <taxon>Actinomycetes</taxon>
        <taxon>Pseudonocardiales</taxon>
        <taxon>Pseudonocardiaceae</taxon>
    </lineage>
</organism>
<dbReference type="Pfam" id="PF02515">
    <property type="entry name" value="CoA_transf_3"/>
    <property type="match status" value="2"/>
</dbReference>
<accession>A0A4R7W1B0</accession>
<dbReference type="AlphaFoldDB" id="A0A4R7W1B0"/>
<gene>
    <name evidence="2" type="ORF">CLV71_102407</name>
</gene>
<dbReference type="GO" id="GO:0016740">
    <property type="term" value="F:transferase activity"/>
    <property type="evidence" value="ECO:0007669"/>
    <property type="project" value="UniProtKB-KW"/>
</dbReference>
<keyword evidence="3" id="KW-1185">Reference proteome</keyword>
<dbReference type="InterPro" id="IPR023606">
    <property type="entry name" value="CoA-Trfase_III_dom_1_sf"/>
</dbReference>
<protein>
    <submittedName>
        <fullName evidence="2">CoA transferase family III</fullName>
    </submittedName>
</protein>
<dbReference type="InterPro" id="IPR044855">
    <property type="entry name" value="CoA-Trfase_III_dom3_sf"/>
</dbReference>
<dbReference type="Gene3D" id="3.30.1540.10">
    <property type="entry name" value="formyl-coa transferase, domain 3"/>
    <property type="match status" value="1"/>
</dbReference>
<dbReference type="OrthoDB" id="9797653at2"/>
<dbReference type="Proteomes" id="UP000294927">
    <property type="component" value="Unassembled WGS sequence"/>
</dbReference>
<dbReference type="InterPro" id="IPR003673">
    <property type="entry name" value="CoA-Trfase_fam_III"/>
</dbReference>
<dbReference type="RefSeq" id="WP_133901591.1">
    <property type="nucleotide sequence ID" value="NZ_SOCP01000002.1"/>
</dbReference>
<dbReference type="PANTHER" id="PTHR48228">
    <property type="entry name" value="SUCCINYL-COA--D-CITRAMALATE COA-TRANSFERASE"/>
    <property type="match status" value="1"/>
</dbReference>
<reference evidence="2 3" key="1">
    <citation type="submission" date="2019-03" db="EMBL/GenBank/DDBJ databases">
        <title>Genomic Encyclopedia of Archaeal and Bacterial Type Strains, Phase II (KMG-II): from individual species to whole genera.</title>
        <authorList>
            <person name="Goeker M."/>
        </authorList>
    </citation>
    <scope>NUCLEOTIDE SEQUENCE [LARGE SCALE GENOMIC DNA]</scope>
    <source>
        <strain evidence="2 3">DSM 45499</strain>
    </source>
</reference>
<dbReference type="EMBL" id="SOCP01000002">
    <property type="protein sequence ID" value="TDV56340.1"/>
    <property type="molecule type" value="Genomic_DNA"/>
</dbReference>
<keyword evidence="2" id="KW-0808">Transferase</keyword>
<dbReference type="Gene3D" id="3.40.50.10540">
    <property type="entry name" value="Crotonobetainyl-coa:carnitine coa-transferase, domain 1"/>
    <property type="match status" value="2"/>
</dbReference>
<name>A0A4R7W1B0_9PSEU</name>
<evidence type="ECO:0000313" key="2">
    <source>
        <dbReference type="EMBL" id="TDV56340.1"/>
    </source>
</evidence>
<evidence type="ECO:0000256" key="1">
    <source>
        <dbReference type="SAM" id="MobiDB-lite"/>
    </source>
</evidence>
<comment type="caution">
    <text evidence="2">The sequence shown here is derived from an EMBL/GenBank/DDBJ whole genome shotgun (WGS) entry which is preliminary data.</text>
</comment>
<sequence length="615" mass="65162">MQPRIISLGHGYACRFAAETLRRAGFPVTDGGDPADADICLTDDLATIADQVGGDEPWPSDLRSLTLVELAWPAALPDANARIAELSGIGAVIGEADGPGIAPPGRMLEALAGLQAATAALAGWLAARRDGLGEHVVVDPVACLAGMSGVNAIQFLNYGRPWRRSGPSASGSGGPYPFRVFRCADGWIAVICRARIEWDAFLALLGDPPWAKRPEFADQIVIAAEHADEVSALITDILSTRTVDDVVAAGREFRVPIAPLRTAAEALADPQLLDGTDPVPAVTVERPRPTKTGWRPDPGGPLAGLRVLDLGWVWAAPVASAWLADLGADVVKVESLDRLDVGRRRGLDFPAGLPSARATLPGYERAWLYNAANRNKRGIRLELKDPADHARFLELVASADVVVESFATGVLERLDLAPERLFEANPALVLLSMGGRTIDGDYLARSYAPMLTALAGLEAAVTSSSGEPLGLLNWGVADPNAGAWATFAVVSALAADAGGSHLLLSQLRALVNTCVSHYRGEDPPQALLPDPPEVTLPHLQGTAPGPLGDLYRSVMVRGWSPEFGERMAFGSPWRFRRSPVGVRTPAPLFASTDPDEVLASWRGGVHANRDVPSPR</sequence>
<dbReference type="InterPro" id="IPR050509">
    <property type="entry name" value="CoA-transferase_III"/>
</dbReference>
<evidence type="ECO:0000313" key="3">
    <source>
        <dbReference type="Proteomes" id="UP000294927"/>
    </source>
</evidence>
<dbReference type="SUPFAM" id="SSF89796">
    <property type="entry name" value="CoA-transferase family III (CaiB/BaiF)"/>
    <property type="match status" value="2"/>
</dbReference>
<dbReference type="PANTHER" id="PTHR48228:SF5">
    <property type="entry name" value="ALPHA-METHYLACYL-COA RACEMASE"/>
    <property type="match status" value="1"/>
</dbReference>
<feature type="region of interest" description="Disordered" evidence="1">
    <location>
        <begin position="278"/>
        <end position="297"/>
    </location>
</feature>